<protein>
    <submittedName>
        <fullName evidence="4">Transposase IS605 OrfB</fullName>
    </submittedName>
</protein>
<feature type="domain" description="Cas12f1-like TNB" evidence="3">
    <location>
        <begin position="103"/>
        <end position="175"/>
    </location>
</feature>
<dbReference type="Pfam" id="PF07282">
    <property type="entry name" value="Cas12f1-like_TNB"/>
    <property type="match status" value="1"/>
</dbReference>
<keyword evidence="5" id="KW-1185">Reference proteome</keyword>
<evidence type="ECO:0000256" key="2">
    <source>
        <dbReference type="SAM" id="MobiDB-lite"/>
    </source>
</evidence>
<dbReference type="AlphaFoldDB" id="E3D0B3"/>
<name>E3D0B3_9BACT</name>
<keyword evidence="1" id="KW-0238">DNA-binding</keyword>
<evidence type="ECO:0000313" key="4">
    <source>
        <dbReference type="EMBL" id="EFQ24786.1"/>
    </source>
</evidence>
<evidence type="ECO:0000259" key="3">
    <source>
        <dbReference type="Pfam" id="PF07282"/>
    </source>
</evidence>
<accession>E3D0B3</accession>
<dbReference type="HOGENOM" id="CLU_1127246_0_0_0"/>
<reference evidence="4 5" key="1">
    <citation type="journal article" date="2010" name="Stand. Genomic Sci.">
        <title>Non-contiguous finished genome sequence of Aminomonas paucivorans type strain (GLU-3).</title>
        <authorList>
            <person name="Pitluck S."/>
            <person name="Yasawong M."/>
            <person name="Held B."/>
            <person name="Lapidus A."/>
            <person name="Nolan M."/>
            <person name="Copeland A."/>
            <person name="Lucas S."/>
            <person name="Del Rio T.G."/>
            <person name="Tice H."/>
            <person name="Cheng J.F."/>
            <person name="Chertkov O."/>
            <person name="Goodwin L."/>
            <person name="Tapia R."/>
            <person name="Han C."/>
            <person name="Liolios K."/>
            <person name="Ivanova N."/>
            <person name="Mavromatis K."/>
            <person name="Ovchinnikova G."/>
            <person name="Pati A."/>
            <person name="Chen A."/>
            <person name="Palaniappan K."/>
            <person name="Land M."/>
            <person name="Hauser L."/>
            <person name="Chang Y.J."/>
            <person name="Jeffries C.D."/>
            <person name="Pukall R."/>
            <person name="Spring S."/>
            <person name="Rohde M."/>
            <person name="Sikorski J."/>
            <person name="Goker M."/>
            <person name="Woyke T."/>
            <person name="Bristow J."/>
            <person name="Eisen J.A."/>
            <person name="Markowitz V."/>
            <person name="Hugenholtz P."/>
            <person name="Kyrpides N.C."/>
            <person name="Klenk H.P."/>
        </authorList>
    </citation>
    <scope>NUCLEOTIDE SEQUENCE [LARGE SCALE GENOMIC DNA]</scope>
    <source>
        <strain evidence="4 5">DSM 12260</strain>
    </source>
</reference>
<sequence length="246" mass="28122">MGDTVLFALVSDAPRSHPLLVRNFLGRERLDRLRRLARKDRDRFRKEVAAVDRYVEEACHLVVRKCLDLGVAEVAVGGRSVKNPYTVKPRSLWENPLLNLSLQLLQTLRFQCILGGIDLQVVDEAFTSRVDSLCLQPLAGEGNLKPGRMGHCNRRQFLSSCGEVIHRDLNGAINIGRRAFGDEFARPILEDQRWQDPELAVVFPEGPSDPEPLWRFSLAEPWEPRTEPFRESPERPWLRPQGRLVN</sequence>
<feature type="compositionally biased region" description="Basic and acidic residues" evidence="2">
    <location>
        <begin position="224"/>
        <end position="237"/>
    </location>
</feature>
<dbReference type="EMBL" id="CM001022">
    <property type="protein sequence ID" value="EFQ24786.1"/>
    <property type="molecule type" value="Genomic_DNA"/>
</dbReference>
<organism evidence="4 5">
    <name type="scientific">Aminomonas paucivorans DSM 12260</name>
    <dbReference type="NCBI Taxonomy" id="584708"/>
    <lineage>
        <taxon>Bacteria</taxon>
        <taxon>Thermotogati</taxon>
        <taxon>Synergistota</taxon>
        <taxon>Synergistia</taxon>
        <taxon>Synergistales</taxon>
        <taxon>Synergistaceae</taxon>
        <taxon>Aminomonas</taxon>
    </lineage>
</organism>
<dbReference type="InterPro" id="IPR010095">
    <property type="entry name" value="Cas12f1-like_TNB"/>
</dbReference>
<dbReference type="Proteomes" id="UP000005096">
    <property type="component" value="Chromosome"/>
</dbReference>
<dbReference type="OrthoDB" id="442799at2"/>
<dbReference type="PaxDb" id="584708-Apau_2379"/>
<dbReference type="eggNOG" id="COG0675">
    <property type="taxonomic scope" value="Bacteria"/>
</dbReference>
<gene>
    <name evidence="4" type="ORF">Apau_2379</name>
</gene>
<proteinExistence type="predicted"/>
<dbReference type="STRING" id="584708.Apau_2379"/>
<feature type="region of interest" description="Disordered" evidence="2">
    <location>
        <begin position="224"/>
        <end position="246"/>
    </location>
</feature>
<evidence type="ECO:0000256" key="1">
    <source>
        <dbReference type="ARBA" id="ARBA00023125"/>
    </source>
</evidence>
<evidence type="ECO:0000313" key="5">
    <source>
        <dbReference type="Proteomes" id="UP000005096"/>
    </source>
</evidence>
<dbReference type="GO" id="GO:0003677">
    <property type="term" value="F:DNA binding"/>
    <property type="evidence" value="ECO:0007669"/>
    <property type="project" value="UniProtKB-KW"/>
</dbReference>